<evidence type="ECO:0000259" key="5">
    <source>
        <dbReference type="PROSITE" id="PS51005"/>
    </source>
</evidence>
<dbReference type="GO" id="GO:0003700">
    <property type="term" value="F:DNA-binding transcription factor activity"/>
    <property type="evidence" value="ECO:0007669"/>
    <property type="project" value="InterPro"/>
</dbReference>
<name>A0A9D5HMU8_9LILI</name>
<evidence type="ECO:0000313" key="6">
    <source>
        <dbReference type="EMBL" id="KAJ0981347.1"/>
    </source>
</evidence>
<keyword evidence="4" id="KW-0539">Nucleus</keyword>
<dbReference type="PANTHER" id="PTHR31079">
    <property type="entry name" value="NAC DOMAIN-CONTAINING PROTEIN 73"/>
    <property type="match status" value="1"/>
</dbReference>
<protein>
    <recommendedName>
        <fullName evidence="5">NAC domain-containing protein</fullName>
    </recommendedName>
</protein>
<evidence type="ECO:0000256" key="4">
    <source>
        <dbReference type="ARBA" id="ARBA00023242"/>
    </source>
</evidence>
<dbReference type="PROSITE" id="PS51005">
    <property type="entry name" value="NAC"/>
    <property type="match status" value="1"/>
</dbReference>
<keyword evidence="3" id="KW-0804">Transcription</keyword>
<evidence type="ECO:0000256" key="2">
    <source>
        <dbReference type="ARBA" id="ARBA00023125"/>
    </source>
</evidence>
<dbReference type="SUPFAM" id="SSF101941">
    <property type="entry name" value="NAC domain"/>
    <property type="match status" value="1"/>
</dbReference>
<dbReference type="OrthoDB" id="1882130at2759"/>
<proteinExistence type="predicted"/>
<dbReference type="PANTHER" id="PTHR31079:SF9">
    <property type="entry name" value="SUPPRESSOR OF GAMMA RESPONSE 1"/>
    <property type="match status" value="1"/>
</dbReference>
<reference evidence="6" key="2">
    <citation type="journal article" date="2022" name="Hortic Res">
        <title>The genome of Dioscorea zingiberensis sheds light on the biosynthesis, origin and evolution of the medicinally important diosgenin saponins.</title>
        <authorList>
            <person name="Li Y."/>
            <person name="Tan C."/>
            <person name="Li Z."/>
            <person name="Guo J."/>
            <person name="Li S."/>
            <person name="Chen X."/>
            <person name="Wang C."/>
            <person name="Dai X."/>
            <person name="Yang H."/>
            <person name="Song W."/>
            <person name="Hou L."/>
            <person name="Xu J."/>
            <person name="Tong Z."/>
            <person name="Xu A."/>
            <person name="Yuan X."/>
            <person name="Wang W."/>
            <person name="Yang Q."/>
            <person name="Chen L."/>
            <person name="Sun Z."/>
            <person name="Wang K."/>
            <person name="Pan B."/>
            <person name="Chen J."/>
            <person name="Bao Y."/>
            <person name="Liu F."/>
            <person name="Qi X."/>
            <person name="Gang D.R."/>
            <person name="Wen J."/>
            <person name="Li J."/>
        </authorList>
    </citation>
    <scope>NUCLEOTIDE SEQUENCE</scope>
    <source>
        <strain evidence="6">Dzin_1.0</strain>
    </source>
</reference>
<keyword evidence="2" id="KW-0238">DNA-binding</keyword>
<feature type="domain" description="NAC" evidence="5">
    <location>
        <begin position="58"/>
        <end position="215"/>
    </location>
</feature>
<dbReference type="Pfam" id="PF02365">
    <property type="entry name" value="NAM"/>
    <property type="match status" value="1"/>
</dbReference>
<gene>
    <name evidence="6" type="ORF">J5N97_009602</name>
</gene>
<dbReference type="FunFam" id="2.170.150.80:FF:000009">
    <property type="entry name" value="NAC domain-containing protein 8"/>
    <property type="match status" value="1"/>
</dbReference>
<evidence type="ECO:0000256" key="3">
    <source>
        <dbReference type="ARBA" id="ARBA00023163"/>
    </source>
</evidence>
<comment type="caution">
    <text evidence="6">The sequence shown here is derived from an EMBL/GenBank/DDBJ whole genome shotgun (WGS) entry which is preliminary data.</text>
</comment>
<sequence length="404" mass="45489">MSGPSWLIDSKRIASKIKNASEIVDPSRFKWKSNPSKACPKCNHVIDNSDVVQEWPGLPKGVKFDPSDQELVWHLLAKVGRGDWKPHPFINEFIPTVDEDDGICYTHPQKLPGVKQDGSMSHFFHRTFKAYNTGTRKRRKINHDDGDVRWHKTGKTKSVILDGEHLGCKKIMVLYMSTTKGGKPEKTNWVMHQYHLGTGEDEKDGEFVVSKIYFQQQSKPVEKTGQDHLENVEAVFAVEPVSCSKLVTPQDAYKESPALTASNISDAEICHENRGADNCANAECEKLEVQENQPLAEENKWWEGESQFLLDSQQLAEGIAICEEFLQSQSSCGGDESKISKPCLSDYAHMGVEDLKKDLEECQNLPQVDRLNIDFDTPSDMRLSQLEFGSQDSFLAWAGTKLAD</sequence>
<dbReference type="Gene3D" id="2.170.150.80">
    <property type="entry name" value="NAC domain"/>
    <property type="match status" value="1"/>
</dbReference>
<dbReference type="EMBL" id="JAGGNH010000002">
    <property type="protein sequence ID" value="KAJ0981347.1"/>
    <property type="molecule type" value="Genomic_DNA"/>
</dbReference>
<evidence type="ECO:0000313" key="7">
    <source>
        <dbReference type="Proteomes" id="UP001085076"/>
    </source>
</evidence>
<dbReference type="GO" id="GO:0005634">
    <property type="term" value="C:nucleus"/>
    <property type="evidence" value="ECO:0007669"/>
    <property type="project" value="TreeGrafter"/>
</dbReference>
<dbReference type="InterPro" id="IPR044799">
    <property type="entry name" value="SOG1-like"/>
</dbReference>
<dbReference type="GO" id="GO:0000976">
    <property type="term" value="F:transcription cis-regulatory region binding"/>
    <property type="evidence" value="ECO:0007669"/>
    <property type="project" value="TreeGrafter"/>
</dbReference>
<dbReference type="InterPro" id="IPR036093">
    <property type="entry name" value="NAC_dom_sf"/>
</dbReference>
<reference evidence="6" key="1">
    <citation type="submission" date="2021-03" db="EMBL/GenBank/DDBJ databases">
        <authorList>
            <person name="Li Z."/>
            <person name="Yang C."/>
        </authorList>
    </citation>
    <scope>NUCLEOTIDE SEQUENCE</scope>
    <source>
        <strain evidence="6">Dzin_1.0</strain>
        <tissue evidence="6">Leaf</tissue>
    </source>
</reference>
<dbReference type="InterPro" id="IPR003441">
    <property type="entry name" value="NAC-dom"/>
</dbReference>
<keyword evidence="1" id="KW-0805">Transcription regulation</keyword>
<dbReference type="AlphaFoldDB" id="A0A9D5HMU8"/>
<dbReference type="Proteomes" id="UP001085076">
    <property type="component" value="Miscellaneous, Linkage group lg02"/>
</dbReference>
<evidence type="ECO:0000256" key="1">
    <source>
        <dbReference type="ARBA" id="ARBA00023015"/>
    </source>
</evidence>
<organism evidence="6 7">
    <name type="scientific">Dioscorea zingiberensis</name>
    <dbReference type="NCBI Taxonomy" id="325984"/>
    <lineage>
        <taxon>Eukaryota</taxon>
        <taxon>Viridiplantae</taxon>
        <taxon>Streptophyta</taxon>
        <taxon>Embryophyta</taxon>
        <taxon>Tracheophyta</taxon>
        <taxon>Spermatophyta</taxon>
        <taxon>Magnoliopsida</taxon>
        <taxon>Liliopsida</taxon>
        <taxon>Dioscoreales</taxon>
        <taxon>Dioscoreaceae</taxon>
        <taxon>Dioscorea</taxon>
    </lineage>
</organism>
<keyword evidence="7" id="KW-1185">Reference proteome</keyword>
<accession>A0A9D5HMU8</accession>